<accession>M1PEU2</accession>
<dbReference type="HOGENOM" id="CLU_189783_0_0_7"/>
<name>M1PEU2_DESSD</name>
<dbReference type="Proteomes" id="UP000011721">
    <property type="component" value="Chromosome"/>
</dbReference>
<evidence type="ECO:0000313" key="2">
    <source>
        <dbReference type="Proteomes" id="UP000011721"/>
    </source>
</evidence>
<sequence>MDLDPHQMCFGLNIEHDRKSITCFFQLIGRPELAQTLANRLSSEEIQELVHYFTGVLKSNMSEDEYHELFLLEQSPHHHK</sequence>
<dbReference type="EMBL" id="CP003985">
    <property type="protein sequence ID" value="AGF78230.1"/>
    <property type="molecule type" value="Genomic_DNA"/>
</dbReference>
<protein>
    <recommendedName>
        <fullName evidence="3">Cytoplasmic protein</fullName>
    </recommendedName>
</protein>
<dbReference type="STRING" id="1167006.UWK_01672"/>
<evidence type="ECO:0008006" key="3">
    <source>
        <dbReference type="Google" id="ProtNLM"/>
    </source>
</evidence>
<organism evidence="1 2">
    <name type="scientific">Desulfocapsa sulfexigens (strain DSM 10523 / SB164P1)</name>
    <dbReference type="NCBI Taxonomy" id="1167006"/>
    <lineage>
        <taxon>Bacteria</taxon>
        <taxon>Pseudomonadati</taxon>
        <taxon>Thermodesulfobacteriota</taxon>
        <taxon>Desulfobulbia</taxon>
        <taxon>Desulfobulbales</taxon>
        <taxon>Desulfocapsaceae</taxon>
        <taxon>Desulfocapsa</taxon>
    </lineage>
</organism>
<evidence type="ECO:0000313" key="1">
    <source>
        <dbReference type="EMBL" id="AGF78230.1"/>
    </source>
</evidence>
<proteinExistence type="predicted"/>
<keyword evidence="2" id="KW-1185">Reference proteome</keyword>
<reference evidence="2" key="1">
    <citation type="journal article" date="2013" name="Stand. Genomic Sci.">
        <title>Complete genome sequence of Desulfocapsa sulfexigens, a marine deltaproteobacterium specialized in disproportionating inorganic sulfur compounds.</title>
        <authorList>
            <person name="Finster K.W."/>
            <person name="Kjeldsen K.U."/>
            <person name="Kube M."/>
            <person name="Reinhardt R."/>
            <person name="Mussmann M."/>
            <person name="Amann R."/>
            <person name="Schreiber L."/>
        </authorList>
    </citation>
    <scope>NUCLEOTIDE SEQUENCE [LARGE SCALE GENOMIC DNA]</scope>
    <source>
        <strain evidence="2">DSM 10523 / SB164P1</strain>
    </source>
</reference>
<dbReference type="KEGG" id="dsf:UWK_01672"/>
<dbReference type="AlphaFoldDB" id="M1PEU2"/>
<gene>
    <name evidence="1" type="ordered locus">UWK_01672</name>
</gene>